<evidence type="ECO:0000256" key="1">
    <source>
        <dbReference type="ARBA" id="ARBA00004170"/>
    </source>
</evidence>
<dbReference type="GeneID" id="136809961"/>
<organism evidence="6 7">
    <name type="scientific">Clytia hemisphaerica</name>
    <dbReference type="NCBI Taxonomy" id="252671"/>
    <lineage>
        <taxon>Eukaryota</taxon>
        <taxon>Metazoa</taxon>
        <taxon>Cnidaria</taxon>
        <taxon>Hydrozoa</taxon>
        <taxon>Hydroidolina</taxon>
        <taxon>Leptothecata</taxon>
        <taxon>Obeliida</taxon>
        <taxon>Clytiidae</taxon>
        <taxon>Clytia</taxon>
    </lineage>
</organism>
<dbReference type="OrthoDB" id="10251230at2759"/>
<dbReference type="GO" id="GO:0016020">
    <property type="term" value="C:membrane"/>
    <property type="evidence" value="ECO:0007669"/>
    <property type="project" value="UniProtKB-SubCell"/>
</dbReference>
<dbReference type="InterPro" id="IPR027482">
    <property type="entry name" value="Sec1-like_dom2"/>
</dbReference>
<dbReference type="SUPFAM" id="SSF56815">
    <property type="entry name" value="Sec1/munc18-like (SM) proteins"/>
    <property type="match status" value="1"/>
</dbReference>
<evidence type="ECO:0000256" key="4">
    <source>
        <dbReference type="ARBA" id="ARBA00022490"/>
    </source>
</evidence>
<sequence>MATTLREKQIESLKRMLNLNEPLTSATLNVEPVWKVLVYDRFGQDIISPLLTVKELRELGVTLHLLVHSDRDAIPDVPVVYFVFPTEENIQRICRDMKNGLYEKYYLNFISPISRHLLEDLASSSLQYDCVDVVTKVMDQYLNFISLENDFFTVKHHDRDSISYYALNKADARDSEIENICDTMVNSLFSFLVTLGSVPIIRCPKGNAAEMVAETLDKKLRENLRDSRNSLFTSDIQSGNFSFHRPVLIILDRNNDLCTPLHHTWTYQALCHDVFDLQLNRVTVDEPSSSEQSFTGARPRKQVKKYDLSVKDKFWQQHRISPFPTVAESIQKELDDYRSSEEEVKKLKSMMGVQNEEDEVVEAMWSENTNKLTSAVSSLPELLEKKRVIDMHMNIATAMLEHIKQRKLDVLFECEEKIMSKSTLETTVLEIINDPEVGSPEDKLRLFLIYYISTPNVSQAELDQHVEALTNVGCDVSCISYMKKWKAFNKVASGPIQTGSGQSTYSAMFNRIMSTGSKFVMEGVKSLVVGTKNLPVTRIVDHIMEQKNSPEIDDYRYFDPKMLKQNENAQQKKTFQEAIVFVVGGGNYIEYANLLSYVKRQTNTPKSITYGCSELLSASQFMKQLQTLGQE</sequence>
<evidence type="ECO:0000256" key="3">
    <source>
        <dbReference type="ARBA" id="ARBA00009884"/>
    </source>
</evidence>
<dbReference type="InterPro" id="IPR043154">
    <property type="entry name" value="Sec-1-like_dom1"/>
</dbReference>
<dbReference type="Gene3D" id="3.90.830.10">
    <property type="entry name" value="Syntaxin Binding Protein 1, Chain A, domain 2"/>
    <property type="match status" value="1"/>
</dbReference>
<reference evidence="6" key="1">
    <citation type="submission" date="2021-01" db="UniProtKB">
        <authorList>
            <consortium name="EnsemblMetazoa"/>
        </authorList>
    </citation>
    <scope>IDENTIFICATION</scope>
</reference>
<dbReference type="Proteomes" id="UP000594262">
    <property type="component" value="Unplaced"/>
</dbReference>
<dbReference type="PANTHER" id="PTHR11679">
    <property type="entry name" value="VESICLE PROTEIN SORTING-ASSOCIATED"/>
    <property type="match status" value="1"/>
</dbReference>
<dbReference type="GO" id="GO:0016192">
    <property type="term" value="P:vesicle-mediated transport"/>
    <property type="evidence" value="ECO:0007669"/>
    <property type="project" value="InterPro"/>
</dbReference>
<keyword evidence="5" id="KW-0472">Membrane</keyword>
<dbReference type="RefSeq" id="XP_066922625.1">
    <property type="nucleotide sequence ID" value="XM_067066524.1"/>
</dbReference>
<dbReference type="Pfam" id="PF00995">
    <property type="entry name" value="Sec1"/>
    <property type="match status" value="1"/>
</dbReference>
<protein>
    <submittedName>
        <fullName evidence="6">Uncharacterized protein</fullName>
    </submittedName>
</protein>
<keyword evidence="4" id="KW-0963">Cytoplasm</keyword>
<dbReference type="AlphaFoldDB" id="A0A7M6DPN4"/>
<keyword evidence="7" id="KW-1185">Reference proteome</keyword>
<evidence type="ECO:0000313" key="6">
    <source>
        <dbReference type="EnsemblMetazoa" id="CLYHEMP020484.1"/>
    </source>
</evidence>
<dbReference type="EnsemblMetazoa" id="CLYHEMT020484.1">
    <property type="protein sequence ID" value="CLYHEMP020484.1"/>
    <property type="gene ID" value="CLYHEMG020484"/>
</dbReference>
<comment type="subcellular location">
    <subcellularLocation>
        <location evidence="2">Cytoplasm</location>
    </subcellularLocation>
    <subcellularLocation>
        <location evidence="1">Membrane</location>
        <topology evidence="1">Peripheral membrane protein</topology>
    </subcellularLocation>
</comment>
<dbReference type="InterPro" id="IPR001619">
    <property type="entry name" value="Sec1-like"/>
</dbReference>
<accession>A0A7M6DPN4</accession>
<name>A0A7M6DPN4_9CNID</name>
<comment type="similarity">
    <text evidence="3">Belongs to the STXBP/unc-18/SEC1 family.</text>
</comment>
<proteinExistence type="inferred from homology"/>
<dbReference type="InterPro" id="IPR036045">
    <property type="entry name" value="Sec1-like_sf"/>
</dbReference>
<evidence type="ECO:0000256" key="5">
    <source>
        <dbReference type="ARBA" id="ARBA00023136"/>
    </source>
</evidence>
<dbReference type="GO" id="GO:0005737">
    <property type="term" value="C:cytoplasm"/>
    <property type="evidence" value="ECO:0007669"/>
    <property type="project" value="UniProtKB-SubCell"/>
</dbReference>
<dbReference type="Gene3D" id="3.40.50.2060">
    <property type="match status" value="1"/>
</dbReference>
<dbReference type="FunFam" id="1.25.40.60:FF:000002">
    <property type="entry name" value="Sec1 family domain containing 1"/>
    <property type="match status" value="1"/>
</dbReference>
<dbReference type="Gene3D" id="3.40.50.1910">
    <property type="match status" value="1"/>
</dbReference>
<dbReference type="FunFam" id="3.40.50.2060:FF:000002">
    <property type="entry name" value="sec1 family domain-containing protein 1"/>
    <property type="match status" value="1"/>
</dbReference>
<evidence type="ECO:0000313" key="7">
    <source>
        <dbReference type="Proteomes" id="UP000594262"/>
    </source>
</evidence>
<dbReference type="Gene3D" id="1.25.40.60">
    <property type="match status" value="1"/>
</dbReference>
<evidence type="ECO:0000256" key="2">
    <source>
        <dbReference type="ARBA" id="ARBA00004496"/>
    </source>
</evidence>
<dbReference type="PIRSF" id="PIRSF005715">
    <property type="entry name" value="VPS45_Sec1"/>
    <property type="match status" value="1"/>
</dbReference>
<dbReference type="InterPro" id="IPR043127">
    <property type="entry name" value="Sec-1-like_dom3a"/>
</dbReference>